<accession>A0A842HU58</accession>
<feature type="domain" description="VOC" evidence="1">
    <location>
        <begin position="1"/>
        <end position="126"/>
    </location>
</feature>
<organism evidence="2 3">
    <name type="scientific">Parasphingopyxis marina</name>
    <dbReference type="NCBI Taxonomy" id="2761622"/>
    <lineage>
        <taxon>Bacteria</taxon>
        <taxon>Pseudomonadati</taxon>
        <taxon>Pseudomonadota</taxon>
        <taxon>Alphaproteobacteria</taxon>
        <taxon>Sphingomonadales</taxon>
        <taxon>Sphingomonadaceae</taxon>
        <taxon>Parasphingopyxis</taxon>
    </lineage>
</organism>
<dbReference type="CDD" id="cd07262">
    <property type="entry name" value="VOC_like"/>
    <property type="match status" value="1"/>
</dbReference>
<sequence>MIGYAMFGTNDLEKARGFYDAVLGELGAKRVMEFPTGATAYGTDMERPMIAITPPHDGQPASAGNGSMIALAAASRAEVDATHAKALALGAADEGAPGVRGELGPQAFYGAYFRDPDGNKLCVFKVGPA</sequence>
<evidence type="ECO:0000259" key="1">
    <source>
        <dbReference type="PROSITE" id="PS51819"/>
    </source>
</evidence>
<proteinExistence type="predicted"/>
<dbReference type="Proteomes" id="UP000564378">
    <property type="component" value="Unassembled WGS sequence"/>
</dbReference>
<dbReference type="RefSeq" id="WP_185799746.1">
    <property type="nucleotide sequence ID" value="NZ_JACJVJ010000001.1"/>
</dbReference>
<dbReference type="Pfam" id="PF00903">
    <property type="entry name" value="Glyoxalase"/>
    <property type="match status" value="1"/>
</dbReference>
<dbReference type="InterPro" id="IPR029068">
    <property type="entry name" value="Glyas_Bleomycin-R_OHBP_Dase"/>
</dbReference>
<dbReference type="Gene3D" id="3.10.180.10">
    <property type="entry name" value="2,3-Dihydroxybiphenyl 1,2-Dioxygenase, domain 1"/>
    <property type="match status" value="1"/>
</dbReference>
<evidence type="ECO:0000313" key="3">
    <source>
        <dbReference type="Proteomes" id="UP000564378"/>
    </source>
</evidence>
<keyword evidence="3" id="KW-1185">Reference proteome</keyword>
<dbReference type="EMBL" id="JACJVJ010000001">
    <property type="protein sequence ID" value="MBC2776465.1"/>
    <property type="molecule type" value="Genomic_DNA"/>
</dbReference>
<gene>
    <name evidence="2" type="ORF">H6P80_02405</name>
</gene>
<name>A0A842HU58_9SPHN</name>
<protein>
    <submittedName>
        <fullName evidence="2">VOC family protein</fullName>
    </submittedName>
</protein>
<evidence type="ECO:0000313" key="2">
    <source>
        <dbReference type="EMBL" id="MBC2776465.1"/>
    </source>
</evidence>
<dbReference type="InterPro" id="IPR004360">
    <property type="entry name" value="Glyas_Fos-R_dOase_dom"/>
</dbReference>
<dbReference type="AlphaFoldDB" id="A0A842HU58"/>
<dbReference type="PROSITE" id="PS51819">
    <property type="entry name" value="VOC"/>
    <property type="match status" value="1"/>
</dbReference>
<dbReference type="PANTHER" id="PTHR35006:SF1">
    <property type="entry name" value="BLL2941 PROTEIN"/>
    <property type="match status" value="1"/>
</dbReference>
<dbReference type="SUPFAM" id="SSF54593">
    <property type="entry name" value="Glyoxalase/Bleomycin resistance protein/Dihydroxybiphenyl dioxygenase"/>
    <property type="match status" value="1"/>
</dbReference>
<dbReference type="InterPro" id="IPR037523">
    <property type="entry name" value="VOC_core"/>
</dbReference>
<reference evidence="2 3" key="1">
    <citation type="submission" date="2020-08" db="EMBL/GenBank/DDBJ databases">
        <title>Draft genome sequence of Parasphingopyxis sp. GrpM-11.</title>
        <authorList>
            <person name="Oh J."/>
            <person name="Roh D.-H."/>
        </authorList>
    </citation>
    <scope>NUCLEOTIDE SEQUENCE [LARGE SCALE GENOMIC DNA]</scope>
    <source>
        <strain evidence="2 3">GrpM-11</strain>
    </source>
</reference>
<dbReference type="PANTHER" id="PTHR35006">
    <property type="entry name" value="GLYOXALASE FAMILY PROTEIN (AFU_ORTHOLOGUE AFUA_5G14830)"/>
    <property type="match status" value="1"/>
</dbReference>
<comment type="caution">
    <text evidence="2">The sequence shown here is derived from an EMBL/GenBank/DDBJ whole genome shotgun (WGS) entry which is preliminary data.</text>
</comment>